<feature type="compositionally biased region" description="Polar residues" evidence="6">
    <location>
        <begin position="57"/>
        <end position="66"/>
    </location>
</feature>
<dbReference type="InterPro" id="IPR036236">
    <property type="entry name" value="Znf_C2H2_sf"/>
</dbReference>
<feature type="region of interest" description="Disordered" evidence="6">
    <location>
        <begin position="1"/>
        <end position="42"/>
    </location>
</feature>
<dbReference type="InterPro" id="IPR003656">
    <property type="entry name" value="Znf_BED"/>
</dbReference>
<evidence type="ECO:0008006" key="11">
    <source>
        <dbReference type="Google" id="ProtNLM"/>
    </source>
</evidence>
<reference evidence="9 10" key="1">
    <citation type="submission" date="2019-02" db="EMBL/GenBank/DDBJ databases">
        <title>Genome sequencing of the rare red list fungi Phellinidium pouzarii.</title>
        <authorList>
            <person name="Buettner E."/>
            <person name="Kellner H."/>
        </authorList>
    </citation>
    <scope>NUCLEOTIDE SEQUENCE [LARGE SCALE GENOMIC DNA]</scope>
    <source>
        <strain evidence="9 10">DSM 108285</strain>
    </source>
</reference>
<dbReference type="Proteomes" id="UP000308199">
    <property type="component" value="Unassembled WGS sequence"/>
</dbReference>
<evidence type="ECO:0000256" key="5">
    <source>
        <dbReference type="PROSITE-ProRule" id="PRU00042"/>
    </source>
</evidence>
<organism evidence="9 10">
    <name type="scientific">Phellinidium pouzarii</name>
    <dbReference type="NCBI Taxonomy" id="167371"/>
    <lineage>
        <taxon>Eukaryota</taxon>
        <taxon>Fungi</taxon>
        <taxon>Dikarya</taxon>
        <taxon>Basidiomycota</taxon>
        <taxon>Agaricomycotina</taxon>
        <taxon>Agaricomycetes</taxon>
        <taxon>Hymenochaetales</taxon>
        <taxon>Hymenochaetaceae</taxon>
        <taxon>Phellinidium</taxon>
    </lineage>
</organism>
<evidence type="ECO:0000259" key="7">
    <source>
        <dbReference type="PROSITE" id="PS50157"/>
    </source>
</evidence>
<keyword evidence="4" id="KW-0862">Zinc</keyword>
<dbReference type="AlphaFoldDB" id="A0A4S4L537"/>
<accession>A0A4S4L537</accession>
<feature type="region of interest" description="Disordered" evidence="6">
    <location>
        <begin position="57"/>
        <end position="171"/>
    </location>
</feature>
<keyword evidence="10" id="KW-1185">Reference proteome</keyword>
<comment type="caution">
    <text evidence="9">The sequence shown here is derived from an EMBL/GenBank/DDBJ whole genome shotgun (WGS) entry which is preliminary data.</text>
</comment>
<feature type="compositionally biased region" description="Polar residues" evidence="6">
    <location>
        <begin position="96"/>
        <end position="111"/>
    </location>
</feature>
<name>A0A4S4L537_9AGAM</name>
<dbReference type="EMBL" id="SGPK01000189">
    <property type="protein sequence ID" value="THH06552.1"/>
    <property type="molecule type" value="Genomic_DNA"/>
</dbReference>
<keyword evidence="2" id="KW-0677">Repeat</keyword>
<feature type="compositionally biased region" description="Low complexity" evidence="6">
    <location>
        <begin position="112"/>
        <end position="133"/>
    </location>
</feature>
<evidence type="ECO:0000313" key="9">
    <source>
        <dbReference type="EMBL" id="THH06552.1"/>
    </source>
</evidence>
<evidence type="ECO:0000256" key="6">
    <source>
        <dbReference type="SAM" id="MobiDB-lite"/>
    </source>
</evidence>
<feature type="domain" description="C2H2-type" evidence="7">
    <location>
        <begin position="169"/>
        <end position="191"/>
    </location>
</feature>
<evidence type="ECO:0000259" key="8">
    <source>
        <dbReference type="PROSITE" id="PS50808"/>
    </source>
</evidence>
<dbReference type="SMART" id="SM00355">
    <property type="entry name" value="ZnF_C2H2"/>
    <property type="match status" value="2"/>
</dbReference>
<proteinExistence type="predicted"/>
<sequence>MSNHPPYINNTQQYSASHPHTSYSPSPTPQGYQTPQADMSQQAYAYYQQQNYAQNTQLQPNPSLPASTLHPLPFQGYSAHPSQADVTHARVPAHLPSTNYPPVQQQTYTGFSPSAYPSPSPSSYSQHPQQGYSAPSAYAHQRDSSSSTMPSSPSQSSQSSQSPAVTDRFPCPHCDKSFTRNFDRKRHMEIHIPGSSGSNRCRYCHKDYSRPDSLKRHLDNGCEKNPHP</sequence>
<dbReference type="PROSITE" id="PS50157">
    <property type="entry name" value="ZINC_FINGER_C2H2_2"/>
    <property type="match status" value="1"/>
</dbReference>
<keyword evidence="1" id="KW-0479">Metal-binding</keyword>
<dbReference type="FunFam" id="3.30.160.60:FF:000100">
    <property type="entry name" value="Zinc finger 45-like"/>
    <property type="match status" value="1"/>
</dbReference>
<evidence type="ECO:0000256" key="1">
    <source>
        <dbReference type="ARBA" id="ARBA00022723"/>
    </source>
</evidence>
<feature type="domain" description="BED-type" evidence="8">
    <location>
        <begin position="200"/>
        <end position="228"/>
    </location>
</feature>
<dbReference type="SUPFAM" id="SSF57667">
    <property type="entry name" value="beta-beta-alpha zinc fingers"/>
    <property type="match status" value="1"/>
</dbReference>
<protein>
    <recommendedName>
        <fullName evidence="11">C2H2-type domain-containing protein</fullName>
    </recommendedName>
</protein>
<dbReference type="GO" id="GO:0003677">
    <property type="term" value="F:DNA binding"/>
    <property type="evidence" value="ECO:0007669"/>
    <property type="project" value="InterPro"/>
</dbReference>
<dbReference type="PROSITE" id="PS50808">
    <property type="entry name" value="ZF_BED"/>
    <property type="match status" value="1"/>
</dbReference>
<feature type="compositionally biased region" description="Polar residues" evidence="6">
    <location>
        <begin position="1"/>
        <end position="13"/>
    </location>
</feature>
<feature type="compositionally biased region" description="Basic and acidic residues" evidence="6">
    <location>
        <begin position="204"/>
        <end position="228"/>
    </location>
</feature>
<dbReference type="Pfam" id="PF00096">
    <property type="entry name" value="zf-C2H2"/>
    <property type="match status" value="2"/>
</dbReference>
<dbReference type="InterPro" id="IPR013087">
    <property type="entry name" value="Znf_C2H2_type"/>
</dbReference>
<evidence type="ECO:0000313" key="10">
    <source>
        <dbReference type="Proteomes" id="UP000308199"/>
    </source>
</evidence>
<keyword evidence="3 5" id="KW-0863">Zinc-finger</keyword>
<dbReference type="PROSITE" id="PS00028">
    <property type="entry name" value="ZINC_FINGER_C2H2_1"/>
    <property type="match status" value="1"/>
</dbReference>
<evidence type="ECO:0000256" key="2">
    <source>
        <dbReference type="ARBA" id="ARBA00022737"/>
    </source>
</evidence>
<dbReference type="Gene3D" id="3.30.160.60">
    <property type="entry name" value="Classic Zinc Finger"/>
    <property type="match status" value="1"/>
</dbReference>
<feature type="compositionally biased region" description="Low complexity" evidence="6">
    <location>
        <begin position="14"/>
        <end position="25"/>
    </location>
</feature>
<feature type="region of interest" description="Disordered" evidence="6">
    <location>
        <begin position="189"/>
        <end position="228"/>
    </location>
</feature>
<gene>
    <name evidence="9" type="ORF">EW145_g4004</name>
</gene>
<feature type="compositionally biased region" description="Low complexity" evidence="6">
    <location>
        <begin position="144"/>
        <end position="163"/>
    </location>
</feature>
<feature type="compositionally biased region" description="Polar residues" evidence="6">
    <location>
        <begin position="30"/>
        <end position="40"/>
    </location>
</feature>
<dbReference type="OrthoDB" id="8922241at2759"/>
<evidence type="ECO:0000256" key="3">
    <source>
        <dbReference type="ARBA" id="ARBA00022771"/>
    </source>
</evidence>
<evidence type="ECO:0000256" key="4">
    <source>
        <dbReference type="ARBA" id="ARBA00022833"/>
    </source>
</evidence>
<dbReference type="GO" id="GO:0008270">
    <property type="term" value="F:zinc ion binding"/>
    <property type="evidence" value="ECO:0007669"/>
    <property type="project" value="UniProtKB-KW"/>
</dbReference>